<dbReference type="GO" id="GO:0051301">
    <property type="term" value="P:cell division"/>
    <property type="evidence" value="ECO:0007669"/>
    <property type="project" value="UniProtKB-KW"/>
</dbReference>
<keyword evidence="4 9" id="KW-0812">Transmembrane</keyword>
<dbReference type="InterPro" id="IPR007060">
    <property type="entry name" value="FtsL/DivIC"/>
</dbReference>
<dbReference type="HAMAP" id="MF_00910">
    <property type="entry name" value="FtsL"/>
    <property type="match status" value="1"/>
</dbReference>
<dbReference type="RefSeq" id="WP_082351295.1">
    <property type="nucleotide sequence ID" value="NZ_CP010802.1"/>
</dbReference>
<dbReference type="AlphaFoldDB" id="A0A0M3QGA9"/>
<keyword evidence="2" id="KW-1003">Cell membrane</keyword>
<keyword evidence="6 9" id="KW-0472">Membrane</keyword>
<dbReference type="Proteomes" id="UP000057158">
    <property type="component" value="Chromosome"/>
</dbReference>
<dbReference type="NCBIfam" id="TIGR02209">
    <property type="entry name" value="ftsL_broad"/>
    <property type="match status" value="1"/>
</dbReference>
<keyword evidence="5 9" id="KW-1133">Transmembrane helix</keyword>
<dbReference type="PATRIC" id="fig|1603606.3.peg.3159"/>
<dbReference type="Pfam" id="PF04977">
    <property type="entry name" value="DivIC"/>
    <property type="match status" value="1"/>
</dbReference>
<name>A0A0M3QGA9_9BACT</name>
<evidence type="ECO:0000313" key="11">
    <source>
        <dbReference type="Proteomes" id="UP000057158"/>
    </source>
</evidence>
<dbReference type="GO" id="GO:0005886">
    <property type="term" value="C:plasma membrane"/>
    <property type="evidence" value="ECO:0007669"/>
    <property type="project" value="UniProtKB-SubCell"/>
</dbReference>
<sequence>MSDTILGGIPKINGFALQRPRLLPLLAFVTVLLAVSLFFVWSRLQVVHLEYDISSIEAQLRIVDQESQRLRLEAASLRSPGRIETVARNELGLRLPTPEQVITVN</sequence>
<evidence type="ECO:0000256" key="2">
    <source>
        <dbReference type="ARBA" id="ARBA00022475"/>
    </source>
</evidence>
<evidence type="ECO:0000256" key="6">
    <source>
        <dbReference type="ARBA" id="ARBA00023136"/>
    </source>
</evidence>
<reference evidence="10 11" key="1">
    <citation type="submission" date="2015-07" db="EMBL/GenBank/DDBJ databases">
        <title>Isolation and Genomic Characterization of a Novel Halophilic Metal-Reducing Deltaproteobacterium from the Deep Subsurface.</title>
        <authorList>
            <person name="Badalamenti J.P."/>
            <person name="Summers Z.M."/>
            <person name="Gralnick J.A."/>
            <person name="Bond D.R."/>
        </authorList>
    </citation>
    <scope>NUCLEOTIDE SEQUENCE [LARGE SCALE GENOMIC DNA]</scope>
    <source>
        <strain evidence="10 11">WTL</strain>
    </source>
</reference>
<dbReference type="EMBL" id="CP010802">
    <property type="protein sequence ID" value="ALC17659.1"/>
    <property type="molecule type" value="Genomic_DNA"/>
</dbReference>
<evidence type="ECO:0000256" key="8">
    <source>
        <dbReference type="NCBIfam" id="TIGR02209"/>
    </source>
</evidence>
<feature type="transmembrane region" description="Helical" evidence="9">
    <location>
        <begin position="22"/>
        <end position="41"/>
    </location>
</feature>
<evidence type="ECO:0000256" key="7">
    <source>
        <dbReference type="ARBA" id="ARBA00023306"/>
    </source>
</evidence>
<evidence type="ECO:0000256" key="3">
    <source>
        <dbReference type="ARBA" id="ARBA00022618"/>
    </source>
</evidence>
<evidence type="ECO:0000256" key="5">
    <source>
        <dbReference type="ARBA" id="ARBA00022989"/>
    </source>
</evidence>
<keyword evidence="3 10" id="KW-0132">Cell division</keyword>
<accession>A0A0M3QGA9</accession>
<protein>
    <recommendedName>
        <fullName evidence="8">Cell division protein FtsL</fullName>
    </recommendedName>
</protein>
<evidence type="ECO:0000256" key="4">
    <source>
        <dbReference type="ARBA" id="ARBA00022692"/>
    </source>
</evidence>
<comment type="subcellular location">
    <subcellularLocation>
        <location evidence="1">Cell membrane</location>
        <topology evidence="1">Single-pass type II membrane protein</topology>
    </subcellularLocation>
</comment>
<dbReference type="OrthoDB" id="5402260at2"/>
<gene>
    <name evidence="10" type="ORF">DSOUD_2931</name>
</gene>
<dbReference type="KEGG" id="des:DSOUD_2931"/>
<evidence type="ECO:0000256" key="9">
    <source>
        <dbReference type="SAM" id="Phobius"/>
    </source>
</evidence>
<evidence type="ECO:0000313" key="10">
    <source>
        <dbReference type="EMBL" id="ALC17659.1"/>
    </source>
</evidence>
<keyword evidence="11" id="KW-1185">Reference proteome</keyword>
<organism evidence="10 11">
    <name type="scientific">Desulfuromonas soudanensis</name>
    <dbReference type="NCBI Taxonomy" id="1603606"/>
    <lineage>
        <taxon>Bacteria</taxon>
        <taxon>Pseudomonadati</taxon>
        <taxon>Thermodesulfobacteriota</taxon>
        <taxon>Desulfuromonadia</taxon>
        <taxon>Desulfuromonadales</taxon>
        <taxon>Desulfuromonadaceae</taxon>
        <taxon>Desulfuromonas</taxon>
    </lineage>
</organism>
<evidence type="ECO:0000256" key="1">
    <source>
        <dbReference type="ARBA" id="ARBA00004401"/>
    </source>
</evidence>
<dbReference type="STRING" id="1603606.DSOUD_2931"/>
<proteinExistence type="inferred from homology"/>
<keyword evidence="7" id="KW-0131">Cell cycle</keyword>
<dbReference type="InterPro" id="IPR011922">
    <property type="entry name" value="Cell_div_FtsL"/>
</dbReference>